<dbReference type="InterPro" id="IPR002110">
    <property type="entry name" value="Ankyrin_rpt"/>
</dbReference>
<keyword evidence="5" id="KW-1185">Reference proteome</keyword>
<dbReference type="EMBL" id="AP024416">
    <property type="protein sequence ID" value="BCR83893.1"/>
    <property type="molecule type" value="Genomic_DNA"/>
</dbReference>
<dbReference type="GeneID" id="66978252"/>
<protein>
    <recommendedName>
        <fullName evidence="6">Ankyrin repeat protein</fullName>
    </recommendedName>
</protein>
<dbReference type="Pfam" id="PF12796">
    <property type="entry name" value="Ank_2"/>
    <property type="match status" value="1"/>
</dbReference>
<dbReference type="RefSeq" id="XP_043132415.1">
    <property type="nucleotide sequence ID" value="XM_043275848.1"/>
</dbReference>
<evidence type="ECO:0000313" key="4">
    <source>
        <dbReference type="EMBL" id="BCR83893.1"/>
    </source>
</evidence>
<sequence length="221" mass="24280">MNIHTKPTYQDLTASLHIACMLGDESRVKHLLSIGAHRNAENDSGTSALGLADFLHRVEIVKILLHDINIKEAGGYELLKAIRMDRATVVRALLEMGVKEELVEDDGFFRSALVLACCVSDTRVLGALVKYGPGVEVSAIKDVLIQCAVAAENLEVVDGIHDLVRNERGTQTESSIGSTCDHFSNPSVSESEMEPCYYKDMQEWHPALAVRMSNILVQSMN</sequence>
<dbReference type="PANTHER" id="PTHR24198:SF165">
    <property type="entry name" value="ANKYRIN REPEAT-CONTAINING PROTEIN-RELATED"/>
    <property type="match status" value="1"/>
</dbReference>
<accession>A0A7R7VFR0</accession>
<reference evidence="4" key="1">
    <citation type="submission" date="2021-01" db="EMBL/GenBank/DDBJ databases">
        <authorList>
            <consortium name="Aspergillus chevalieri M1 genome sequencing consortium"/>
            <person name="Kazuki M."/>
            <person name="Futagami T."/>
        </authorList>
    </citation>
    <scope>NUCLEOTIDE SEQUENCE</scope>
    <source>
        <strain evidence="4">M1</strain>
    </source>
</reference>
<dbReference type="PROSITE" id="PS50088">
    <property type="entry name" value="ANK_REPEAT"/>
    <property type="match status" value="1"/>
</dbReference>
<dbReference type="Gene3D" id="1.25.40.20">
    <property type="entry name" value="Ankyrin repeat-containing domain"/>
    <property type="match status" value="1"/>
</dbReference>
<dbReference type="InterPro" id="IPR036770">
    <property type="entry name" value="Ankyrin_rpt-contain_sf"/>
</dbReference>
<gene>
    <name evidence="4" type="ORF">ACHE_11295A</name>
</gene>
<name>A0A7R7VFR0_ASPCH</name>
<evidence type="ECO:0000313" key="5">
    <source>
        <dbReference type="Proteomes" id="UP000637239"/>
    </source>
</evidence>
<keyword evidence="2 3" id="KW-0040">ANK repeat</keyword>
<feature type="repeat" description="ANK" evidence="3">
    <location>
        <begin position="11"/>
        <end position="43"/>
    </location>
</feature>
<dbReference type="SUPFAM" id="SSF48403">
    <property type="entry name" value="Ankyrin repeat"/>
    <property type="match status" value="1"/>
</dbReference>
<evidence type="ECO:0000256" key="3">
    <source>
        <dbReference type="PROSITE-ProRule" id="PRU00023"/>
    </source>
</evidence>
<evidence type="ECO:0000256" key="1">
    <source>
        <dbReference type="ARBA" id="ARBA00022737"/>
    </source>
</evidence>
<evidence type="ECO:0008006" key="6">
    <source>
        <dbReference type="Google" id="ProtNLM"/>
    </source>
</evidence>
<organism evidence="4 5">
    <name type="scientific">Aspergillus chevalieri</name>
    <name type="common">Eurotium chevalieri</name>
    <dbReference type="NCBI Taxonomy" id="182096"/>
    <lineage>
        <taxon>Eukaryota</taxon>
        <taxon>Fungi</taxon>
        <taxon>Dikarya</taxon>
        <taxon>Ascomycota</taxon>
        <taxon>Pezizomycotina</taxon>
        <taxon>Eurotiomycetes</taxon>
        <taxon>Eurotiomycetidae</taxon>
        <taxon>Eurotiales</taxon>
        <taxon>Aspergillaceae</taxon>
        <taxon>Aspergillus</taxon>
        <taxon>Aspergillus subgen. Aspergillus</taxon>
    </lineage>
</organism>
<dbReference type="KEGG" id="ache:ACHE_11295A"/>
<dbReference type="Proteomes" id="UP000637239">
    <property type="component" value="Chromosome 1"/>
</dbReference>
<dbReference type="PANTHER" id="PTHR24198">
    <property type="entry name" value="ANKYRIN REPEAT AND PROTEIN KINASE DOMAIN-CONTAINING PROTEIN"/>
    <property type="match status" value="1"/>
</dbReference>
<reference evidence="4" key="2">
    <citation type="submission" date="2021-02" db="EMBL/GenBank/DDBJ databases">
        <title>Aspergillus chevalieri M1 genome sequence.</title>
        <authorList>
            <person name="Kadooka C."/>
            <person name="Mori K."/>
            <person name="Futagami T."/>
        </authorList>
    </citation>
    <scope>NUCLEOTIDE SEQUENCE</scope>
    <source>
        <strain evidence="4">M1</strain>
    </source>
</reference>
<keyword evidence="1" id="KW-0677">Repeat</keyword>
<dbReference type="AlphaFoldDB" id="A0A7R7VFR0"/>
<proteinExistence type="predicted"/>
<evidence type="ECO:0000256" key="2">
    <source>
        <dbReference type="ARBA" id="ARBA00023043"/>
    </source>
</evidence>